<sequence>MIDLWTLLVVDLFQGFWPAIIGISFLMWIIFVIGKVSQVTTLNFLSIFILAMCLGYGYSLISILVTLSILIIHLLAIPRLINS</sequence>
<evidence type="ECO:0000313" key="2">
    <source>
        <dbReference type="EMBL" id="KKM93761.1"/>
    </source>
</evidence>
<feature type="transmembrane region" description="Helical" evidence="1">
    <location>
        <begin position="12"/>
        <end position="32"/>
    </location>
</feature>
<protein>
    <submittedName>
        <fullName evidence="2">Uncharacterized protein</fullName>
    </submittedName>
</protein>
<reference evidence="2" key="1">
    <citation type="journal article" date="2015" name="Nature">
        <title>Complex archaea that bridge the gap between prokaryotes and eukaryotes.</title>
        <authorList>
            <person name="Spang A."/>
            <person name="Saw J.H."/>
            <person name="Jorgensen S.L."/>
            <person name="Zaremba-Niedzwiedzka K."/>
            <person name="Martijn J."/>
            <person name="Lind A.E."/>
            <person name="van Eijk R."/>
            <person name="Schleper C."/>
            <person name="Guy L."/>
            <person name="Ettema T.J."/>
        </authorList>
    </citation>
    <scope>NUCLEOTIDE SEQUENCE</scope>
</reference>
<name>A0A0F9M367_9ZZZZ</name>
<organism evidence="2">
    <name type="scientific">marine sediment metagenome</name>
    <dbReference type="NCBI Taxonomy" id="412755"/>
    <lineage>
        <taxon>unclassified sequences</taxon>
        <taxon>metagenomes</taxon>
        <taxon>ecological metagenomes</taxon>
    </lineage>
</organism>
<keyword evidence="1" id="KW-1133">Transmembrane helix</keyword>
<evidence type="ECO:0000256" key="1">
    <source>
        <dbReference type="SAM" id="Phobius"/>
    </source>
</evidence>
<keyword evidence="1" id="KW-0472">Membrane</keyword>
<dbReference type="EMBL" id="LAZR01006224">
    <property type="protein sequence ID" value="KKM93761.1"/>
    <property type="molecule type" value="Genomic_DNA"/>
</dbReference>
<accession>A0A0F9M367</accession>
<comment type="caution">
    <text evidence="2">The sequence shown here is derived from an EMBL/GenBank/DDBJ whole genome shotgun (WGS) entry which is preliminary data.</text>
</comment>
<gene>
    <name evidence="2" type="ORF">LCGC14_1205100</name>
</gene>
<dbReference type="AlphaFoldDB" id="A0A0F9M367"/>
<keyword evidence="1" id="KW-0812">Transmembrane</keyword>
<proteinExistence type="predicted"/>
<feature type="transmembrane region" description="Helical" evidence="1">
    <location>
        <begin position="44"/>
        <end position="77"/>
    </location>
</feature>